<evidence type="ECO:0000313" key="3">
    <source>
        <dbReference type="Proteomes" id="UP000887566"/>
    </source>
</evidence>
<evidence type="ECO:0000313" key="4">
    <source>
        <dbReference type="WBParaSite" id="PSAMB.scaffold2567size22516.g18270.t1"/>
    </source>
</evidence>
<evidence type="ECO:0000256" key="1">
    <source>
        <dbReference type="SAM" id="SignalP"/>
    </source>
</evidence>
<accession>A0A914VWX3</accession>
<protein>
    <submittedName>
        <fullName evidence="4">C-type lectin domain-containing protein</fullName>
    </submittedName>
</protein>
<dbReference type="PROSITE" id="PS50041">
    <property type="entry name" value="C_TYPE_LECTIN_2"/>
    <property type="match status" value="1"/>
</dbReference>
<keyword evidence="1" id="KW-0732">Signal</keyword>
<dbReference type="WBParaSite" id="PSAMB.scaffold2567size22516.g18270.t1">
    <property type="protein sequence ID" value="PSAMB.scaffold2567size22516.g18270.t1"/>
    <property type="gene ID" value="PSAMB.scaffold2567size22516.g18270"/>
</dbReference>
<proteinExistence type="predicted"/>
<keyword evidence="3" id="KW-1185">Reference proteome</keyword>
<dbReference type="Pfam" id="PF00059">
    <property type="entry name" value="Lectin_C"/>
    <property type="match status" value="1"/>
</dbReference>
<dbReference type="AlphaFoldDB" id="A0A914VWX3"/>
<dbReference type="Proteomes" id="UP000887566">
    <property type="component" value="Unplaced"/>
</dbReference>
<dbReference type="CDD" id="cd00037">
    <property type="entry name" value="CLECT"/>
    <property type="match status" value="1"/>
</dbReference>
<feature type="domain" description="C-type lectin" evidence="2">
    <location>
        <begin position="31"/>
        <end position="153"/>
    </location>
</feature>
<feature type="signal peptide" evidence="1">
    <location>
        <begin position="1"/>
        <end position="19"/>
    </location>
</feature>
<name>A0A914VWX3_9BILA</name>
<dbReference type="SUPFAM" id="SSF56436">
    <property type="entry name" value="C-type lectin-like"/>
    <property type="match status" value="1"/>
</dbReference>
<organism evidence="3 4">
    <name type="scientific">Plectus sambesii</name>
    <dbReference type="NCBI Taxonomy" id="2011161"/>
    <lineage>
        <taxon>Eukaryota</taxon>
        <taxon>Metazoa</taxon>
        <taxon>Ecdysozoa</taxon>
        <taxon>Nematoda</taxon>
        <taxon>Chromadorea</taxon>
        <taxon>Plectida</taxon>
        <taxon>Plectina</taxon>
        <taxon>Plectoidea</taxon>
        <taxon>Plectidae</taxon>
        <taxon>Plectus</taxon>
    </lineage>
</organism>
<dbReference type="Gene3D" id="3.10.100.10">
    <property type="entry name" value="Mannose-Binding Protein A, subunit A"/>
    <property type="match status" value="1"/>
</dbReference>
<dbReference type="InterPro" id="IPR050111">
    <property type="entry name" value="C-type_lectin/snaclec_domain"/>
</dbReference>
<feature type="chain" id="PRO_5037984930" evidence="1">
    <location>
        <begin position="20"/>
        <end position="161"/>
    </location>
</feature>
<dbReference type="SMART" id="SM00034">
    <property type="entry name" value="CLECT"/>
    <property type="match status" value="1"/>
</dbReference>
<dbReference type="InterPro" id="IPR016187">
    <property type="entry name" value="CTDL_fold"/>
</dbReference>
<dbReference type="PANTHER" id="PTHR22803">
    <property type="entry name" value="MANNOSE, PHOSPHOLIPASE, LECTIN RECEPTOR RELATED"/>
    <property type="match status" value="1"/>
</dbReference>
<dbReference type="InterPro" id="IPR016186">
    <property type="entry name" value="C-type_lectin-like/link_sf"/>
</dbReference>
<evidence type="ECO:0000259" key="2">
    <source>
        <dbReference type="PROSITE" id="PS50041"/>
    </source>
</evidence>
<dbReference type="InterPro" id="IPR001304">
    <property type="entry name" value="C-type_lectin-like"/>
</dbReference>
<sequence length="161" mass="17262">MRCLSIILSFSLVITISLQDCPAGWKPSEVVSNKCYYVGVTKDTWFGAESFCKNAATNGHLTTITSAFENGNVDAVVISTPAVSTCDQFWYGANAFSSGDGSYGWADGSPPGYANWASGQPDNNQQCVSSSARVSPGYWKTEPCGVENCYVCEMYTGGPQR</sequence>
<reference evidence="4" key="1">
    <citation type="submission" date="2022-11" db="UniProtKB">
        <authorList>
            <consortium name="WormBaseParasite"/>
        </authorList>
    </citation>
    <scope>IDENTIFICATION</scope>
</reference>